<dbReference type="InterPro" id="IPR023393">
    <property type="entry name" value="START-like_dom_sf"/>
</dbReference>
<dbReference type="Pfam" id="PF08327">
    <property type="entry name" value="AHSA1"/>
    <property type="match status" value="1"/>
</dbReference>
<name>A0A7H8N9R3_9ACTN</name>
<dbReference type="InterPro" id="IPR013538">
    <property type="entry name" value="ASHA1/2-like_C"/>
</dbReference>
<keyword evidence="5" id="KW-1185">Reference proteome</keyword>
<evidence type="ECO:0000259" key="3">
    <source>
        <dbReference type="Pfam" id="PF08327"/>
    </source>
</evidence>
<dbReference type="RefSeq" id="WP_176163028.1">
    <property type="nucleotide sequence ID" value="NZ_CP054929.1"/>
</dbReference>
<comment type="similarity">
    <text evidence="1">Belongs to the AHA1 family.</text>
</comment>
<evidence type="ECO:0000313" key="4">
    <source>
        <dbReference type="EMBL" id="QKW51307.1"/>
    </source>
</evidence>
<dbReference type="Gene3D" id="3.30.530.20">
    <property type="match status" value="1"/>
</dbReference>
<evidence type="ECO:0000256" key="1">
    <source>
        <dbReference type="ARBA" id="ARBA00006817"/>
    </source>
</evidence>
<feature type="region of interest" description="Disordered" evidence="2">
    <location>
        <begin position="151"/>
        <end position="177"/>
    </location>
</feature>
<feature type="domain" description="Activator of Hsp90 ATPase homologue 1/2-like C-terminal" evidence="3">
    <location>
        <begin position="14"/>
        <end position="151"/>
    </location>
</feature>
<accession>A0A7H8N9R3</accession>
<evidence type="ECO:0000313" key="5">
    <source>
        <dbReference type="Proteomes" id="UP000509303"/>
    </source>
</evidence>
<organism evidence="4 5">
    <name type="scientific">Streptomyces buecherae</name>
    <dbReference type="NCBI Taxonomy" id="2763006"/>
    <lineage>
        <taxon>Bacteria</taxon>
        <taxon>Bacillati</taxon>
        <taxon>Actinomycetota</taxon>
        <taxon>Actinomycetes</taxon>
        <taxon>Kitasatosporales</taxon>
        <taxon>Streptomycetaceae</taxon>
        <taxon>Streptomyces</taxon>
    </lineage>
</organism>
<protein>
    <submittedName>
        <fullName evidence="4">SRPBCC domain-containing protein</fullName>
    </submittedName>
</protein>
<gene>
    <name evidence="4" type="ORF">HUT08_19195</name>
</gene>
<reference evidence="4 5" key="1">
    <citation type="submission" date="2020-06" db="EMBL/GenBank/DDBJ databases">
        <title>Genome mining for natural products.</title>
        <authorList>
            <person name="Zhang B."/>
            <person name="Shi J."/>
            <person name="Ge H."/>
        </authorList>
    </citation>
    <scope>NUCLEOTIDE SEQUENCE [LARGE SCALE GENOMIC DNA]</scope>
    <source>
        <strain evidence="4 5">NA00687</strain>
    </source>
</reference>
<dbReference type="AlphaFoldDB" id="A0A7H8N9R3"/>
<dbReference type="SUPFAM" id="SSF55961">
    <property type="entry name" value="Bet v1-like"/>
    <property type="match status" value="1"/>
</dbReference>
<proteinExistence type="inferred from homology"/>
<sequence length="177" mass="19069">MNPDLDLALARVIRAPRATVWSAWADPARLERWWVPAPSRCRVDRLDLRPGGAFVTRLSDGGGEFVPHLDACFLAVDPGERIVFTNAVDGTWRPAHPVPVAMTATITFGDHPEGTDYRLVVRHGDPEARALHEKLGFADGWGTAVGQLAAFSESADPRNTGPGTGPRSTSPEGGDPR</sequence>
<evidence type="ECO:0000256" key="2">
    <source>
        <dbReference type="SAM" id="MobiDB-lite"/>
    </source>
</evidence>
<dbReference type="Proteomes" id="UP000509303">
    <property type="component" value="Chromosome"/>
</dbReference>
<dbReference type="EMBL" id="CP054929">
    <property type="protein sequence ID" value="QKW51307.1"/>
    <property type="molecule type" value="Genomic_DNA"/>
</dbReference>